<evidence type="ECO:0000313" key="3">
    <source>
        <dbReference type="Proteomes" id="UP001500305"/>
    </source>
</evidence>
<feature type="transmembrane region" description="Helical" evidence="1">
    <location>
        <begin position="66"/>
        <end position="84"/>
    </location>
</feature>
<protein>
    <recommendedName>
        <fullName evidence="4">Integral membrane protein</fullName>
    </recommendedName>
</protein>
<feature type="transmembrane region" description="Helical" evidence="1">
    <location>
        <begin position="90"/>
        <end position="108"/>
    </location>
</feature>
<gene>
    <name evidence="2" type="ORF">GCM10010430_45920</name>
</gene>
<evidence type="ECO:0000256" key="1">
    <source>
        <dbReference type="SAM" id="Phobius"/>
    </source>
</evidence>
<proteinExistence type="predicted"/>
<feature type="transmembrane region" description="Helical" evidence="1">
    <location>
        <begin position="36"/>
        <end position="54"/>
    </location>
</feature>
<organism evidence="2 3">
    <name type="scientific">Kitasatospora cystarginea</name>
    <dbReference type="NCBI Taxonomy" id="58350"/>
    <lineage>
        <taxon>Bacteria</taxon>
        <taxon>Bacillati</taxon>
        <taxon>Actinomycetota</taxon>
        <taxon>Actinomycetes</taxon>
        <taxon>Kitasatosporales</taxon>
        <taxon>Streptomycetaceae</taxon>
        <taxon>Kitasatospora</taxon>
    </lineage>
</organism>
<evidence type="ECO:0008006" key="4">
    <source>
        <dbReference type="Google" id="ProtNLM"/>
    </source>
</evidence>
<name>A0ABN3EF31_9ACTN</name>
<keyword evidence="1" id="KW-0812">Transmembrane</keyword>
<keyword evidence="3" id="KW-1185">Reference proteome</keyword>
<accession>A0ABN3EF31</accession>
<keyword evidence="1" id="KW-0472">Membrane</keyword>
<dbReference type="Proteomes" id="UP001500305">
    <property type="component" value="Unassembled WGS sequence"/>
</dbReference>
<evidence type="ECO:0000313" key="2">
    <source>
        <dbReference type="EMBL" id="GAA2256887.1"/>
    </source>
</evidence>
<reference evidence="2 3" key="1">
    <citation type="journal article" date="2019" name="Int. J. Syst. Evol. Microbiol.">
        <title>The Global Catalogue of Microorganisms (GCM) 10K type strain sequencing project: providing services to taxonomists for standard genome sequencing and annotation.</title>
        <authorList>
            <consortium name="The Broad Institute Genomics Platform"/>
            <consortium name="The Broad Institute Genome Sequencing Center for Infectious Disease"/>
            <person name="Wu L."/>
            <person name="Ma J."/>
        </authorList>
    </citation>
    <scope>NUCLEOTIDE SEQUENCE [LARGE SCALE GENOMIC DNA]</scope>
    <source>
        <strain evidence="2 3">JCM 7356</strain>
    </source>
</reference>
<keyword evidence="1" id="KW-1133">Transmembrane helix</keyword>
<dbReference type="EMBL" id="BAAATR010000021">
    <property type="protein sequence ID" value="GAA2256887.1"/>
    <property type="molecule type" value="Genomic_DNA"/>
</dbReference>
<sequence length="122" mass="12449">MRVPSAATGYAEPEPRAHLVPRALIGPGRQPVLVESFAFVLIGLAVGAGALTLLPEYFPAARSLTVGTGVVAALLSGLISRFTLDAGLPALSLAISAIGSALLVSVLARPEPAAEHGRHRHA</sequence>
<comment type="caution">
    <text evidence="2">The sequence shown here is derived from an EMBL/GenBank/DDBJ whole genome shotgun (WGS) entry which is preliminary data.</text>
</comment>